<dbReference type="Pfam" id="PF01381">
    <property type="entry name" value="HTH_3"/>
    <property type="match status" value="1"/>
</dbReference>
<dbReference type="PROSITE" id="PS50943">
    <property type="entry name" value="HTH_CROC1"/>
    <property type="match status" value="1"/>
</dbReference>
<dbReference type="Proteomes" id="UP000051497">
    <property type="component" value="Unassembled WGS sequence"/>
</dbReference>
<evidence type="ECO:0000313" key="3">
    <source>
        <dbReference type="EMBL" id="MCS5710673.1"/>
    </source>
</evidence>
<dbReference type="InterPro" id="IPR001387">
    <property type="entry name" value="Cro/C1-type_HTH"/>
</dbReference>
<dbReference type="RefSeq" id="WP_075066843.1">
    <property type="nucleotide sequence ID" value="NZ_LKAJ02000001.1"/>
</dbReference>
<dbReference type="SUPFAM" id="SSF51306">
    <property type="entry name" value="LexA/Signal peptidase"/>
    <property type="match status" value="1"/>
</dbReference>
<dbReference type="AlphaFoldDB" id="A0A0Q9YX74"/>
<feature type="domain" description="HTH cro/C1-type" evidence="1">
    <location>
        <begin position="35"/>
        <end position="82"/>
    </location>
</feature>
<protein>
    <submittedName>
        <fullName evidence="3">LexA family transcriptional regulator</fullName>
    </submittedName>
    <submittedName>
        <fullName evidence="2">Putative HTH-type transcriptional regulator</fullName>
    </submittedName>
</protein>
<proteinExistence type="predicted"/>
<evidence type="ECO:0000259" key="1">
    <source>
        <dbReference type="PROSITE" id="PS50943"/>
    </source>
</evidence>
<dbReference type="OrthoDB" id="9021722at2"/>
<sequence length="223" mass="25592">MKDALKRTPKEKAKQEVSFSSIIAKNLQHLSIRSGLSEAEIARRIDCPPQTLNRIFRGQTSDPKISIVSRLSQLFEVPISHLLSNDLTNDYGNYRVLPLLEWEELPDITHFNSLVSDKAKRSWQPVSIEVSENAFLLASKKSMYSRFPQGTFFVIDPNAQPQDGDIVIVHFRQNNIFSARELIIDAPEWKFNNLIDDTSSLCYQISEHVIIGVVLEKRYFQSR</sequence>
<dbReference type="InterPro" id="IPR010982">
    <property type="entry name" value="Lambda_DNA-bd_dom_sf"/>
</dbReference>
<keyword evidence="4" id="KW-1185">Reference proteome</keyword>
<dbReference type="SMART" id="SM00530">
    <property type="entry name" value="HTH_XRE"/>
    <property type="match status" value="1"/>
</dbReference>
<name>A0A0Q9YX74_9GAMM</name>
<dbReference type="InterPro" id="IPR036286">
    <property type="entry name" value="LexA/Signal_pep-like_sf"/>
</dbReference>
<evidence type="ECO:0000313" key="4">
    <source>
        <dbReference type="Proteomes" id="UP000051497"/>
    </source>
</evidence>
<dbReference type="Gene3D" id="2.10.109.10">
    <property type="entry name" value="Umud Fragment, subunit A"/>
    <property type="match status" value="1"/>
</dbReference>
<dbReference type="EMBL" id="LKAJ01000009">
    <property type="protein sequence ID" value="KRG20739.1"/>
    <property type="molecule type" value="Genomic_DNA"/>
</dbReference>
<reference evidence="3" key="3">
    <citation type="submission" date="2021-06" db="EMBL/GenBank/DDBJ databases">
        <title>Genomic Description and Analysis of Intracellular Bacteria, Candidatus Berkiella cookevillensis and Candidatus Berkiella aquae.</title>
        <authorList>
            <person name="Kidane D.T."/>
            <person name="Mehari Y.T."/>
            <person name="Rice F.C."/>
            <person name="Arivett B.A."/>
            <person name="Farone A.L."/>
            <person name="Berk S.G."/>
            <person name="Farone M.B."/>
        </authorList>
    </citation>
    <scope>NUCLEOTIDE SEQUENCE</scope>
    <source>
        <strain evidence="3">HT99</strain>
    </source>
</reference>
<dbReference type="EMBL" id="LKAJ02000001">
    <property type="protein sequence ID" value="MCS5710673.1"/>
    <property type="molecule type" value="Genomic_DNA"/>
</dbReference>
<dbReference type="CDD" id="cd00093">
    <property type="entry name" value="HTH_XRE"/>
    <property type="match status" value="1"/>
</dbReference>
<comment type="caution">
    <text evidence="2">The sequence shown here is derived from an EMBL/GenBank/DDBJ whole genome shotgun (WGS) entry which is preliminary data.</text>
</comment>
<organism evidence="2">
    <name type="scientific">Candidatus Berkiella aquae</name>
    <dbReference type="NCBI Taxonomy" id="295108"/>
    <lineage>
        <taxon>Bacteria</taxon>
        <taxon>Pseudomonadati</taxon>
        <taxon>Pseudomonadota</taxon>
        <taxon>Gammaproteobacteria</taxon>
        <taxon>Candidatus Berkiellales</taxon>
        <taxon>Candidatus Berkiellaceae</taxon>
        <taxon>Candidatus Berkiella</taxon>
    </lineage>
</organism>
<dbReference type="GO" id="GO:0003677">
    <property type="term" value="F:DNA binding"/>
    <property type="evidence" value="ECO:0007669"/>
    <property type="project" value="InterPro"/>
</dbReference>
<evidence type="ECO:0000313" key="2">
    <source>
        <dbReference type="EMBL" id="KRG20739.1"/>
    </source>
</evidence>
<dbReference type="SUPFAM" id="SSF47413">
    <property type="entry name" value="lambda repressor-like DNA-binding domains"/>
    <property type="match status" value="1"/>
</dbReference>
<reference evidence="3" key="2">
    <citation type="journal article" date="2016" name="Genome Announc.">
        <title>Draft Genome Sequences of Two Novel Amoeba-Resistant Intranuclear Bacteria, 'Candidatus Berkiella cookevillensis' and 'Candidatus Berkiella aquae'.</title>
        <authorList>
            <person name="Mehari Y.T."/>
            <person name="Arivett B.A."/>
            <person name="Farone A.L."/>
            <person name="Gunderson J.H."/>
            <person name="Farone M.B."/>
        </authorList>
    </citation>
    <scope>NUCLEOTIDE SEQUENCE</scope>
    <source>
        <strain evidence="3">HT99</strain>
    </source>
</reference>
<accession>A0A0Q9YX74</accession>
<dbReference type="STRING" id="295108.HT99x_02228"/>
<reference evidence="2" key="1">
    <citation type="submission" date="2015-09" db="EMBL/GenBank/DDBJ databases">
        <title>Draft Genome Sequences of Two Novel Amoeba-resistant Intranuclear Bacteria, Candidatus Berkiella cookevillensis and Candidatus Berkiella aquae.</title>
        <authorList>
            <person name="Mehari Y.T."/>
            <person name="Arivett B.A."/>
            <person name="Farone A.L."/>
            <person name="Gunderson J.H."/>
            <person name="Farone M.B."/>
        </authorList>
    </citation>
    <scope>NUCLEOTIDE SEQUENCE [LARGE SCALE GENOMIC DNA]</scope>
    <source>
        <strain evidence="2">HT99</strain>
    </source>
</reference>
<dbReference type="Gene3D" id="1.10.260.40">
    <property type="entry name" value="lambda repressor-like DNA-binding domains"/>
    <property type="match status" value="1"/>
</dbReference>
<gene>
    <name evidence="3" type="ORF">HT99x_004465</name>
    <name evidence="2" type="ORF">HT99x_02228</name>
</gene>